<organism evidence="1 2">
    <name type="scientific">Infirmifilum lucidum</name>
    <dbReference type="NCBI Taxonomy" id="2776706"/>
    <lineage>
        <taxon>Archaea</taxon>
        <taxon>Thermoproteota</taxon>
        <taxon>Thermoprotei</taxon>
        <taxon>Thermofilales</taxon>
        <taxon>Thermofilaceae</taxon>
        <taxon>Infirmifilum</taxon>
    </lineage>
</organism>
<dbReference type="RefSeq" id="WP_192819034.1">
    <property type="nucleotide sequence ID" value="NZ_CP062310.1"/>
</dbReference>
<proteinExistence type="predicted"/>
<sequence length="55" mass="5499">MKNNLAEPLGAWGAAALEGSGALASRLARARHCVRELAVACLVGGVACVEGFSSS</sequence>
<evidence type="ECO:0000313" key="2">
    <source>
        <dbReference type="Proteomes" id="UP000594121"/>
    </source>
</evidence>
<name>A0A7L9FI69_9CREN</name>
<dbReference type="Proteomes" id="UP000594121">
    <property type="component" value="Chromosome"/>
</dbReference>
<dbReference type="AlphaFoldDB" id="A0A7L9FI69"/>
<evidence type="ECO:0000313" key="1">
    <source>
        <dbReference type="EMBL" id="QOJ79062.1"/>
    </source>
</evidence>
<dbReference type="EMBL" id="CP062310">
    <property type="protein sequence ID" value="QOJ79062.1"/>
    <property type="molecule type" value="Genomic_DNA"/>
</dbReference>
<accession>A0A7L9FI69</accession>
<protein>
    <submittedName>
        <fullName evidence="1">Uncharacterized protein</fullName>
    </submittedName>
</protein>
<gene>
    <name evidence="1" type="ORF">IG193_00930</name>
</gene>
<dbReference type="KEGG" id="thel:IG193_00930"/>
<keyword evidence="2" id="KW-1185">Reference proteome</keyword>
<reference evidence="1 2" key="1">
    <citation type="submission" date="2020-10" db="EMBL/GenBank/DDBJ databases">
        <title>Thermofilum lucidum 3507LT sp. nov. a novel member of Thermofilaceae family isolated from Chile hot spring, and proposal of description order Thermofilales.</title>
        <authorList>
            <person name="Zayulina K.S."/>
            <person name="Elcheninov A.G."/>
            <person name="Toshchakov S.V."/>
            <person name="Kublanov I.V."/>
        </authorList>
    </citation>
    <scope>NUCLEOTIDE SEQUENCE [LARGE SCALE GENOMIC DNA]</scope>
    <source>
        <strain evidence="1 2">3507LT</strain>
    </source>
</reference>
<dbReference type="InParanoid" id="A0A7L9FI69"/>
<dbReference type="GeneID" id="59148416"/>